<dbReference type="Proteomes" id="UP000265520">
    <property type="component" value="Unassembled WGS sequence"/>
</dbReference>
<reference evidence="1 2" key="1">
    <citation type="journal article" date="2018" name="Front. Plant Sci.">
        <title>Red Clover (Trifolium pratense) and Zigzag Clover (T. medium) - A Picture of Genomic Similarities and Differences.</title>
        <authorList>
            <person name="Dluhosova J."/>
            <person name="Istvanek J."/>
            <person name="Nedelnik J."/>
            <person name="Repkova J."/>
        </authorList>
    </citation>
    <scope>NUCLEOTIDE SEQUENCE [LARGE SCALE GENOMIC DNA]</scope>
    <source>
        <strain evidence="2">cv. 10/8</strain>
        <tissue evidence="1">Leaf</tissue>
    </source>
</reference>
<feature type="non-terminal residue" evidence="1">
    <location>
        <position position="1"/>
    </location>
</feature>
<name>A0A392VQ03_9FABA</name>
<comment type="caution">
    <text evidence="1">The sequence shown here is derived from an EMBL/GenBank/DDBJ whole genome shotgun (WGS) entry which is preliminary data.</text>
</comment>
<organism evidence="1 2">
    <name type="scientific">Trifolium medium</name>
    <dbReference type="NCBI Taxonomy" id="97028"/>
    <lineage>
        <taxon>Eukaryota</taxon>
        <taxon>Viridiplantae</taxon>
        <taxon>Streptophyta</taxon>
        <taxon>Embryophyta</taxon>
        <taxon>Tracheophyta</taxon>
        <taxon>Spermatophyta</taxon>
        <taxon>Magnoliopsida</taxon>
        <taxon>eudicotyledons</taxon>
        <taxon>Gunneridae</taxon>
        <taxon>Pentapetalae</taxon>
        <taxon>rosids</taxon>
        <taxon>fabids</taxon>
        <taxon>Fabales</taxon>
        <taxon>Fabaceae</taxon>
        <taxon>Papilionoideae</taxon>
        <taxon>50 kb inversion clade</taxon>
        <taxon>NPAAA clade</taxon>
        <taxon>Hologalegina</taxon>
        <taxon>IRL clade</taxon>
        <taxon>Trifolieae</taxon>
        <taxon>Trifolium</taxon>
    </lineage>
</organism>
<evidence type="ECO:0000313" key="1">
    <source>
        <dbReference type="EMBL" id="MCI90488.1"/>
    </source>
</evidence>
<evidence type="ECO:0000313" key="2">
    <source>
        <dbReference type="Proteomes" id="UP000265520"/>
    </source>
</evidence>
<dbReference type="EMBL" id="LXQA011245911">
    <property type="protein sequence ID" value="MCI90488.1"/>
    <property type="molecule type" value="Genomic_DNA"/>
</dbReference>
<sequence length="56" mass="6052">VVDCVVSLRYSVTSGCSSSDVCDADLVEGVMDDGNLVREDFVVIDSPSVSKKWRIV</sequence>
<protein>
    <submittedName>
        <fullName evidence="1">Uncharacterized protein</fullName>
    </submittedName>
</protein>
<proteinExistence type="predicted"/>
<dbReference type="AlphaFoldDB" id="A0A392VQ03"/>
<accession>A0A392VQ03</accession>
<keyword evidence="2" id="KW-1185">Reference proteome</keyword>